<dbReference type="STRING" id="1219043.SCH01S_40_00280"/>
<keyword evidence="3" id="KW-1185">Reference proteome</keyword>
<sequence>MIKPIAVNDTRRASRRQNFMIRATIGSESGQQHAGRVRDLSAEGLKIELDDAPVTPMKRGETVFIEMRGIGRVKASIVWRRSHWYGVRFDRPIKPERAVKSVGTRANAAELAKLVVVPGRAAAR</sequence>
<name>A0A0E9MR82_9SPHN</name>
<dbReference type="Proteomes" id="UP000033202">
    <property type="component" value="Unassembled WGS sequence"/>
</dbReference>
<dbReference type="AlphaFoldDB" id="A0A0E9MR82"/>
<gene>
    <name evidence="2" type="ORF">SCH01S_40_00280</name>
</gene>
<dbReference type="Gene3D" id="2.40.10.220">
    <property type="entry name" value="predicted glycosyltransferase like domains"/>
    <property type="match status" value="1"/>
</dbReference>
<dbReference type="OrthoDB" id="7391081at2"/>
<dbReference type="Pfam" id="PF07238">
    <property type="entry name" value="PilZ"/>
    <property type="match status" value="1"/>
</dbReference>
<evidence type="ECO:0000259" key="1">
    <source>
        <dbReference type="Pfam" id="PF07238"/>
    </source>
</evidence>
<reference evidence="2 3" key="1">
    <citation type="submission" date="2015-04" db="EMBL/GenBank/DDBJ databases">
        <title>Whole genome shotgun sequence of Sphingomonas changbaiensis NBRC 104936.</title>
        <authorList>
            <person name="Katano-Makiyama Y."/>
            <person name="Hosoyama A."/>
            <person name="Hashimoto M."/>
            <person name="Noguchi M."/>
            <person name="Tsuchikane K."/>
            <person name="Ohji S."/>
            <person name="Yamazoe A."/>
            <person name="Ichikawa N."/>
            <person name="Kimura A."/>
            <person name="Fujita N."/>
        </authorList>
    </citation>
    <scope>NUCLEOTIDE SEQUENCE [LARGE SCALE GENOMIC DNA]</scope>
    <source>
        <strain evidence="2 3">NBRC 104936</strain>
    </source>
</reference>
<evidence type="ECO:0000313" key="2">
    <source>
        <dbReference type="EMBL" id="GAO39931.1"/>
    </source>
</evidence>
<dbReference type="GO" id="GO:0035438">
    <property type="term" value="F:cyclic-di-GMP binding"/>
    <property type="evidence" value="ECO:0007669"/>
    <property type="project" value="InterPro"/>
</dbReference>
<accession>A0A0E9MR82</accession>
<dbReference type="RefSeq" id="WP_052733898.1">
    <property type="nucleotide sequence ID" value="NZ_BBWU01000040.1"/>
</dbReference>
<dbReference type="SUPFAM" id="SSF141371">
    <property type="entry name" value="PilZ domain-like"/>
    <property type="match status" value="1"/>
</dbReference>
<evidence type="ECO:0000313" key="3">
    <source>
        <dbReference type="Proteomes" id="UP000033202"/>
    </source>
</evidence>
<comment type="caution">
    <text evidence="2">The sequence shown here is derived from an EMBL/GenBank/DDBJ whole genome shotgun (WGS) entry which is preliminary data.</text>
</comment>
<proteinExistence type="predicted"/>
<dbReference type="EMBL" id="BBWU01000040">
    <property type="protein sequence ID" value="GAO39931.1"/>
    <property type="molecule type" value="Genomic_DNA"/>
</dbReference>
<feature type="domain" description="PilZ" evidence="1">
    <location>
        <begin position="11"/>
        <end position="93"/>
    </location>
</feature>
<protein>
    <recommendedName>
        <fullName evidence="1">PilZ domain-containing protein</fullName>
    </recommendedName>
</protein>
<organism evidence="2 3">
    <name type="scientific">Sphingomonas changbaiensis NBRC 104936</name>
    <dbReference type="NCBI Taxonomy" id="1219043"/>
    <lineage>
        <taxon>Bacteria</taxon>
        <taxon>Pseudomonadati</taxon>
        <taxon>Pseudomonadota</taxon>
        <taxon>Alphaproteobacteria</taxon>
        <taxon>Sphingomonadales</taxon>
        <taxon>Sphingomonadaceae</taxon>
        <taxon>Sphingomonas</taxon>
    </lineage>
</organism>
<dbReference type="InterPro" id="IPR009875">
    <property type="entry name" value="PilZ_domain"/>
</dbReference>